<feature type="transmembrane region" description="Helical" evidence="7">
    <location>
        <begin position="87"/>
        <end position="104"/>
    </location>
</feature>
<feature type="transmembrane region" description="Helical" evidence="7">
    <location>
        <begin position="167"/>
        <end position="186"/>
    </location>
</feature>
<organism evidence="8 9">
    <name type="scientific">candidate division WOR_3 bacterium SM23_60</name>
    <dbReference type="NCBI Taxonomy" id="1703780"/>
    <lineage>
        <taxon>Bacteria</taxon>
        <taxon>Bacteria division WOR-3</taxon>
    </lineage>
</organism>
<comment type="pathway">
    <text evidence="7">Protein modification; lipoprotein biosynthesis (diacylglyceryl transfer).</text>
</comment>
<evidence type="ECO:0000313" key="9">
    <source>
        <dbReference type="Proteomes" id="UP000051096"/>
    </source>
</evidence>
<gene>
    <name evidence="7" type="primary">lgt</name>
    <name evidence="8" type="ORF">AMJ87_08745</name>
</gene>
<evidence type="ECO:0000256" key="5">
    <source>
        <dbReference type="ARBA" id="ARBA00022989"/>
    </source>
</evidence>
<keyword evidence="6 7" id="KW-0472">Membrane</keyword>
<dbReference type="Proteomes" id="UP000051096">
    <property type="component" value="Unassembled WGS sequence"/>
</dbReference>
<dbReference type="GO" id="GO:0005886">
    <property type="term" value="C:plasma membrane"/>
    <property type="evidence" value="ECO:0007669"/>
    <property type="project" value="UniProtKB-SubCell"/>
</dbReference>
<evidence type="ECO:0000256" key="6">
    <source>
        <dbReference type="ARBA" id="ARBA00023136"/>
    </source>
</evidence>
<sequence>MRPTLIQIGELGIPSYGLMLALSFLVAILLVKRAAKYFTISPVVIENLAFYLMLGVIIGGRLLYVMFHWPQYEHDLLGIIRVWEGGMMFYGGFLGALIASFFYLHRENLSVLLFGDLIAPAIALGEFFTRIGCFLNGCCFGTPSSLPWAVTFPEHCVAGSSPVGDYALHPTQIYTALFSVALFFFLNKRLYRKHTTGAVFSLYLIFSGIFRFSIDFIRYYENAANFWINQIIALALALIGLVIFVHVSRKK</sequence>
<evidence type="ECO:0000256" key="1">
    <source>
        <dbReference type="ARBA" id="ARBA00007150"/>
    </source>
</evidence>
<dbReference type="EC" id="2.5.1.145" evidence="7"/>
<keyword evidence="3 7" id="KW-0808">Transferase</keyword>
<comment type="subcellular location">
    <subcellularLocation>
        <location evidence="7">Cell membrane</location>
        <topology evidence="7">Multi-pass membrane protein</topology>
    </subcellularLocation>
</comment>
<dbReference type="UniPathway" id="UPA00664"/>
<dbReference type="HAMAP" id="MF_01147">
    <property type="entry name" value="Lgt"/>
    <property type="match status" value="1"/>
</dbReference>
<dbReference type="GO" id="GO:0042158">
    <property type="term" value="P:lipoprotein biosynthetic process"/>
    <property type="evidence" value="ECO:0007669"/>
    <property type="project" value="UniProtKB-UniRule"/>
</dbReference>
<dbReference type="PANTHER" id="PTHR30589:SF0">
    <property type="entry name" value="PHOSPHATIDYLGLYCEROL--PROLIPOPROTEIN DIACYLGLYCERYL TRANSFERASE"/>
    <property type="match status" value="1"/>
</dbReference>
<feature type="transmembrane region" description="Helical" evidence="7">
    <location>
        <begin position="43"/>
        <end position="67"/>
    </location>
</feature>
<feature type="transmembrane region" description="Helical" evidence="7">
    <location>
        <begin position="226"/>
        <end position="247"/>
    </location>
</feature>
<dbReference type="Pfam" id="PF01790">
    <property type="entry name" value="LGT"/>
    <property type="match status" value="1"/>
</dbReference>
<comment type="caution">
    <text evidence="8">The sequence shown here is derived from an EMBL/GenBank/DDBJ whole genome shotgun (WGS) entry which is preliminary data.</text>
</comment>
<dbReference type="PATRIC" id="fig|1703780.3.peg.653"/>
<feature type="transmembrane region" description="Helical" evidence="7">
    <location>
        <begin position="12"/>
        <end position="31"/>
    </location>
</feature>
<proteinExistence type="inferred from homology"/>
<dbReference type="NCBIfam" id="TIGR00544">
    <property type="entry name" value="lgt"/>
    <property type="match status" value="1"/>
</dbReference>
<feature type="transmembrane region" description="Helical" evidence="7">
    <location>
        <begin position="198"/>
        <end position="220"/>
    </location>
</feature>
<feature type="binding site" evidence="7">
    <location>
        <position position="130"/>
    </location>
    <ligand>
        <name>a 1,2-diacyl-sn-glycero-3-phospho-(1'-sn-glycerol)</name>
        <dbReference type="ChEBI" id="CHEBI:64716"/>
    </ligand>
</feature>
<evidence type="ECO:0000313" key="8">
    <source>
        <dbReference type="EMBL" id="KPK70467.1"/>
    </source>
</evidence>
<keyword evidence="4 7" id="KW-0812">Transmembrane</keyword>
<dbReference type="InterPro" id="IPR001640">
    <property type="entry name" value="Lgt"/>
</dbReference>
<evidence type="ECO:0000256" key="7">
    <source>
        <dbReference type="HAMAP-Rule" id="MF_01147"/>
    </source>
</evidence>
<accession>A0A0S8GBF9</accession>
<evidence type="ECO:0000256" key="4">
    <source>
        <dbReference type="ARBA" id="ARBA00022692"/>
    </source>
</evidence>
<dbReference type="EMBL" id="LJUO01000089">
    <property type="protein sequence ID" value="KPK70467.1"/>
    <property type="molecule type" value="Genomic_DNA"/>
</dbReference>
<keyword evidence="5 7" id="KW-1133">Transmembrane helix</keyword>
<dbReference type="GO" id="GO:0008961">
    <property type="term" value="F:phosphatidylglycerol-prolipoprotein diacylglyceryl transferase activity"/>
    <property type="evidence" value="ECO:0007669"/>
    <property type="project" value="UniProtKB-UniRule"/>
</dbReference>
<dbReference type="PANTHER" id="PTHR30589">
    <property type="entry name" value="PROLIPOPROTEIN DIACYLGLYCERYL TRANSFERASE"/>
    <property type="match status" value="1"/>
</dbReference>
<comment type="catalytic activity">
    <reaction evidence="7">
        <text>L-cysteinyl-[prolipoprotein] + a 1,2-diacyl-sn-glycero-3-phospho-(1'-sn-glycerol) = an S-1,2-diacyl-sn-glyceryl-L-cysteinyl-[prolipoprotein] + sn-glycerol 1-phosphate + H(+)</text>
        <dbReference type="Rhea" id="RHEA:56712"/>
        <dbReference type="Rhea" id="RHEA-COMP:14679"/>
        <dbReference type="Rhea" id="RHEA-COMP:14680"/>
        <dbReference type="ChEBI" id="CHEBI:15378"/>
        <dbReference type="ChEBI" id="CHEBI:29950"/>
        <dbReference type="ChEBI" id="CHEBI:57685"/>
        <dbReference type="ChEBI" id="CHEBI:64716"/>
        <dbReference type="ChEBI" id="CHEBI:140658"/>
        <dbReference type="EC" id="2.5.1.145"/>
    </reaction>
</comment>
<name>A0A0S8GBF9_UNCW3</name>
<feature type="transmembrane region" description="Helical" evidence="7">
    <location>
        <begin position="111"/>
        <end position="128"/>
    </location>
</feature>
<evidence type="ECO:0000256" key="3">
    <source>
        <dbReference type="ARBA" id="ARBA00022679"/>
    </source>
</evidence>
<dbReference type="AlphaFoldDB" id="A0A0S8GBF9"/>
<comment type="function">
    <text evidence="7">Catalyzes the transfer of the diacylglyceryl group from phosphatidylglycerol to the sulfhydryl group of the N-terminal cysteine of a prolipoprotein, the first step in the formation of mature lipoproteins.</text>
</comment>
<comment type="similarity">
    <text evidence="1 7">Belongs to the Lgt family.</text>
</comment>
<protein>
    <recommendedName>
        <fullName evidence="7">Phosphatidylglycerol--prolipoprotein diacylglyceryl transferase</fullName>
        <ecNumber evidence="7">2.5.1.145</ecNumber>
    </recommendedName>
</protein>
<evidence type="ECO:0000256" key="2">
    <source>
        <dbReference type="ARBA" id="ARBA00022475"/>
    </source>
</evidence>
<reference evidence="8 9" key="1">
    <citation type="journal article" date="2015" name="Microbiome">
        <title>Genomic resolution of linkages in carbon, nitrogen, and sulfur cycling among widespread estuary sediment bacteria.</title>
        <authorList>
            <person name="Baker B.J."/>
            <person name="Lazar C.S."/>
            <person name="Teske A.P."/>
            <person name="Dick G.J."/>
        </authorList>
    </citation>
    <scope>NUCLEOTIDE SEQUENCE [LARGE SCALE GENOMIC DNA]</scope>
    <source>
        <strain evidence="8">SM23_60</strain>
    </source>
</reference>
<keyword evidence="2 7" id="KW-1003">Cell membrane</keyword>